<dbReference type="RefSeq" id="WP_011720366.1">
    <property type="nucleotide sequence ID" value="NC_008578.1"/>
</dbReference>
<sequence length="211" mass="22309">MLTHLRLSVPDRPGILARVTAVLADAGADIKSIAVLERVADRAVDDIYVVWPHTQTGDLVDRLTEIRGVRVLGTRPSQQVPGAFPDLDLLTHVLGTGARGLDTLVDMAVPAFGADWAARISYAGGAPEVAYWSGTALDDVVVPHVRVVRATAFEQDGAQLVAVPLDPFEAALVCGRGSTPAFHRVEVERIGRVTTLAAGLVRPVGAVSSPR</sequence>
<dbReference type="eggNOG" id="COG0317">
    <property type="taxonomic scope" value="Bacteria"/>
</dbReference>
<dbReference type="HOGENOM" id="CLU_086331_0_0_11"/>
<dbReference type="KEGG" id="ace:Acel_1531"/>
<name>A0LV43_ACIC1</name>
<evidence type="ECO:0000313" key="2">
    <source>
        <dbReference type="EMBL" id="ABK53303.1"/>
    </source>
</evidence>
<gene>
    <name evidence="2" type="ordered locus">Acel_1531</name>
</gene>
<protein>
    <submittedName>
        <fullName evidence="2">Amino acid-binding ACT domain protein</fullName>
    </submittedName>
</protein>
<reference evidence="2 3" key="1">
    <citation type="journal article" date="2009" name="Genome Res.">
        <title>Complete genome of the cellulolytic thermophile Acidothermus cellulolyticus 11B provides insights into its ecophysiological and evolutionary adaptations.</title>
        <authorList>
            <person name="Barabote R.D."/>
            <person name="Xie G."/>
            <person name="Leu D.H."/>
            <person name="Normand P."/>
            <person name="Necsulea A."/>
            <person name="Daubin V."/>
            <person name="Medigue C."/>
            <person name="Adney W.S."/>
            <person name="Xu X.C."/>
            <person name="Lapidus A."/>
            <person name="Parales R.E."/>
            <person name="Detter C."/>
            <person name="Pujic P."/>
            <person name="Bruce D."/>
            <person name="Lavire C."/>
            <person name="Challacombe J.F."/>
            <person name="Brettin T.S."/>
            <person name="Berry A.M."/>
        </authorList>
    </citation>
    <scope>NUCLEOTIDE SEQUENCE [LARGE SCALE GENOMIC DNA]</scope>
    <source>
        <strain evidence="3">ATCC 43068 / DSM 8971 / 11B</strain>
    </source>
</reference>
<dbReference type="InterPro" id="IPR002912">
    <property type="entry name" value="ACT_dom"/>
</dbReference>
<keyword evidence="3" id="KW-1185">Reference proteome</keyword>
<dbReference type="PROSITE" id="PS51671">
    <property type="entry name" value="ACT"/>
    <property type="match status" value="1"/>
</dbReference>
<dbReference type="InterPro" id="IPR045865">
    <property type="entry name" value="ACT-like_dom_sf"/>
</dbReference>
<organism evidence="2 3">
    <name type="scientific">Acidothermus cellulolyticus (strain ATCC 43068 / DSM 8971 / 11B)</name>
    <dbReference type="NCBI Taxonomy" id="351607"/>
    <lineage>
        <taxon>Bacteria</taxon>
        <taxon>Bacillati</taxon>
        <taxon>Actinomycetota</taxon>
        <taxon>Actinomycetes</taxon>
        <taxon>Acidothermales</taxon>
        <taxon>Acidothermaceae</taxon>
        <taxon>Acidothermus</taxon>
    </lineage>
</organism>
<dbReference type="InParanoid" id="A0LV43"/>
<dbReference type="Gene3D" id="3.30.70.260">
    <property type="match status" value="1"/>
</dbReference>
<feature type="domain" description="ACT" evidence="1">
    <location>
        <begin position="4"/>
        <end position="79"/>
    </location>
</feature>
<dbReference type="Pfam" id="PF01842">
    <property type="entry name" value="ACT"/>
    <property type="match status" value="1"/>
</dbReference>
<accession>A0LV43</accession>
<dbReference type="Proteomes" id="UP000008221">
    <property type="component" value="Chromosome"/>
</dbReference>
<evidence type="ECO:0000313" key="3">
    <source>
        <dbReference type="Proteomes" id="UP000008221"/>
    </source>
</evidence>
<proteinExistence type="predicted"/>
<dbReference type="EMBL" id="CP000481">
    <property type="protein sequence ID" value="ABK53303.1"/>
    <property type="molecule type" value="Genomic_DNA"/>
</dbReference>
<dbReference type="SUPFAM" id="SSF55021">
    <property type="entry name" value="ACT-like"/>
    <property type="match status" value="1"/>
</dbReference>
<dbReference type="STRING" id="351607.Acel_1531"/>
<dbReference type="AlphaFoldDB" id="A0LV43"/>
<evidence type="ECO:0000259" key="1">
    <source>
        <dbReference type="PROSITE" id="PS51671"/>
    </source>
</evidence>